<sequence length="406" mass="45958">KTDVGNQQSTPHENRQKTQDDQALESYLESTEGVDGVSNENPSEGIDPVSDTNAVDDISQFTDSGALGGVDVATPGCAYPTTALKYLEWEQDTAFGIYLRYGSFGFVFAETARSSLRRRHSTLGPKWFLEPGTVVEDILLQAGLELSVDHPIQSFMVDLQDKYTESLFSQQDWTEIKSNIPASAAYSAEAAKYLDALEDIVQEQDINSVLDRRPLDPETAIWMNNTWSGSRLLAEAVPGSYIITGEITGIDSTSRRNNKERYVNIAPQNNRKKMGVRADMIWRTMEAPVRDWMIGEASRQQDENAGKYVRESTFKVPRQLRPVVQRVSLCWGTQGTNVTRLKWWIPARVYPGLKKLPLSLNAGRQLLLVRADTLRLIDEYNHAEQEERKEKRARAGYHYDNDDDWR</sequence>
<feature type="non-terminal residue" evidence="2">
    <location>
        <position position="406"/>
    </location>
</feature>
<organism evidence="2 3">
    <name type="scientific">Lunasporangiospora selenospora</name>
    <dbReference type="NCBI Taxonomy" id="979761"/>
    <lineage>
        <taxon>Eukaryota</taxon>
        <taxon>Fungi</taxon>
        <taxon>Fungi incertae sedis</taxon>
        <taxon>Mucoromycota</taxon>
        <taxon>Mortierellomycotina</taxon>
        <taxon>Mortierellomycetes</taxon>
        <taxon>Mortierellales</taxon>
        <taxon>Mortierellaceae</taxon>
        <taxon>Lunasporangiospora</taxon>
    </lineage>
</organism>
<keyword evidence="3" id="KW-1185">Reference proteome</keyword>
<dbReference type="AlphaFoldDB" id="A0A9P6KBK9"/>
<feature type="region of interest" description="Disordered" evidence="1">
    <location>
        <begin position="1"/>
        <end position="50"/>
    </location>
</feature>
<gene>
    <name evidence="2" type="ORF">BGW38_005274</name>
</gene>
<feature type="compositionally biased region" description="Polar residues" evidence="1">
    <location>
        <begin position="1"/>
        <end position="11"/>
    </location>
</feature>
<feature type="region of interest" description="Disordered" evidence="1">
    <location>
        <begin position="385"/>
        <end position="406"/>
    </location>
</feature>
<feature type="non-terminal residue" evidence="2">
    <location>
        <position position="1"/>
    </location>
</feature>
<evidence type="ECO:0000256" key="1">
    <source>
        <dbReference type="SAM" id="MobiDB-lite"/>
    </source>
</evidence>
<evidence type="ECO:0000313" key="2">
    <source>
        <dbReference type="EMBL" id="KAF9578770.1"/>
    </source>
</evidence>
<reference evidence="2" key="1">
    <citation type="journal article" date="2020" name="Fungal Divers.">
        <title>Resolving the Mortierellaceae phylogeny through synthesis of multi-gene phylogenetics and phylogenomics.</title>
        <authorList>
            <person name="Vandepol N."/>
            <person name="Liber J."/>
            <person name="Desiro A."/>
            <person name="Na H."/>
            <person name="Kennedy M."/>
            <person name="Barry K."/>
            <person name="Grigoriev I.V."/>
            <person name="Miller A.N."/>
            <person name="O'Donnell K."/>
            <person name="Stajich J.E."/>
            <person name="Bonito G."/>
        </authorList>
    </citation>
    <scope>NUCLEOTIDE SEQUENCE</scope>
    <source>
        <strain evidence="2">KOD1015</strain>
    </source>
</reference>
<feature type="compositionally biased region" description="Basic and acidic residues" evidence="1">
    <location>
        <begin position="397"/>
        <end position="406"/>
    </location>
</feature>
<comment type="caution">
    <text evidence="2">The sequence shown here is derived from an EMBL/GenBank/DDBJ whole genome shotgun (WGS) entry which is preliminary data.</text>
</comment>
<proteinExistence type="predicted"/>
<protein>
    <submittedName>
        <fullName evidence="2">Uncharacterized protein</fullName>
    </submittedName>
</protein>
<name>A0A9P6KBK9_9FUNG</name>
<accession>A0A9P6KBK9</accession>
<dbReference type="OrthoDB" id="5340906at2759"/>
<dbReference type="EMBL" id="JAABOA010003342">
    <property type="protein sequence ID" value="KAF9578770.1"/>
    <property type="molecule type" value="Genomic_DNA"/>
</dbReference>
<dbReference type="Proteomes" id="UP000780801">
    <property type="component" value="Unassembled WGS sequence"/>
</dbReference>
<evidence type="ECO:0000313" key="3">
    <source>
        <dbReference type="Proteomes" id="UP000780801"/>
    </source>
</evidence>